<gene>
    <name evidence="3" type="ORF">PoB_005004900</name>
</gene>
<reference evidence="3 4" key="1">
    <citation type="journal article" date="2021" name="Elife">
        <title>Chloroplast acquisition without the gene transfer in kleptoplastic sea slugs, Plakobranchus ocellatus.</title>
        <authorList>
            <person name="Maeda T."/>
            <person name="Takahashi S."/>
            <person name="Yoshida T."/>
            <person name="Shimamura S."/>
            <person name="Takaki Y."/>
            <person name="Nagai Y."/>
            <person name="Toyoda A."/>
            <person name="Suzuki Y."/>
            <person name="Arimoto A."/>
            <person name="Ishii H."/>
            <person name="Satoh N."/>
            <person name="Nishiyama T."/>
            <person name="Hasebe M."/>
            <person name="Maruyama T."/>
            <person name="Minagawa J."/>
            <person name="Obokata J."/>
            <person name="Shigenobu S."/>
        </authorList>
    </citation>
    <scope>NUCLEOTIDE SEQUENCE [LARGE SCALE GENOMIC DNA]</scope>
</reference>
<dbReference type="EMBL" id="BLXT01005511">
    <property type="protein sequence ID" value="GFO23544.1"/>
    <property type="molecule type" value="Genomic_DNA"/>
</dbReference>
<evidence type="ECO:0000256" key="1">
    <source>
        <dbReference type="SAM" id="MobiDB-lite"/>
    </source>
</evidence>
<keyword evidence="4" id="KW-1185">Reference proteome</keyword>
<sequence>METDRQWKTSPSQTLSLPDLVNHAIRNHEAFAAQTVPGYSIVRLEILILGFNEYWQRMRLRTFTIYILSTLTCLNHGDDNDHVEDDDDEDDGVDDVGDDDNDDNDDMLMVVVVVVAVVLLLTMAIRWW</sequence>
<organism evidence="3 4">
    <name type="scientific">Plakobranchus ocellatus</name>
    <dbReference type="NCBI Taxonomy" id="259542"/>
    <lineage>
        <taxon>Eukaryota</taxon>
        <taxon>Metazoa</taxon>
        <taxon>Spiralia</taxon>
        <taxon>Lophotrochozoa</taxon>
        <taxon>Mollusca</taxon>
        <taxon>Gastropoda</taxon>
        <taxon>Heterobranchia</taxon>
        <taxon>Euthyneura</taxon>
        <taxon>Panpulmonata</taxon>
        <taxon>Sacoglossa</taxon>
        <taxon>Placobranchoidea</taxon>
        <taxon>Plakobranchidae</taxon>
        <taxon>Plakobranchus</taxon>
    </lineage>
</organism>
<comment type="caution">
    <text evidence="3">The sequence shown here is derived from an EMBL/GenBank/DDBJ whole genome shotgun (WGS) entry which is preliminary data.</text>
</comment>
<accession>A0AAV4BXK5</accession>
<feature type="region of interest" description="Disordered" evidence="1">
    <location>
        <begin position="78"/>
        <end position="103"/>
    </location>
</feature>
<keyword evidence="2" id="KW-0472">Membrane</keyword>
<protein>
    <submittedName>
        <fullName evidence="3">Uncharacterized protein</fullName>
    </submittedName>
</protein>
<evidence type="ECO:0000313" key="4">
    <source>
        <dbReference type="Proteomes" id="UP000735302"/>
    </source>
</evidence>
<proteinExistence type="predicted"/>
<feature type="compositionally biased region" description="Acidic residues" evidence="1">
    <location>
        <begin position="81"/>
        <end position="103"/>
    </location>
</feature>
<feature type="transmembrane region" description="Helical" evidence="2">
    <location>
        <begin position="107"/>
        <end position="125"/>
    </location>
</feature>
<keyword evidence="2" id="KW-1133">Transmembrane helix</keyword>
<evidence type="ECO:0000256" key="2">
    <source>
        <dbReference type="SAM" id="Phobius"/>
    </source>
</evidence>
<evidence type="ECO:0000313" key="3">
    <source>
        <dbReference type="EMBL" id="GFO23544.1"/>
    </source>
</evidence>
<dbReference type="Proteomes" id="UP000735302">
    <property type="component" value="Unassembled WGS sequence"/>
</dbReference>
<keyword evidence="2" id="KW-0812">Transmembrane</keyword>
<name>A0AAV4BXK5_9GAST</name>
<dbReference type="AlphaFoldDB" id="A0AAV4BXK5"/>